<dbReference type="InterPro" id="IPR044822">
    <property type="entry name" value="Myb_DNA-bind_4"/>
</dbReference>
<dbReference type="Proteomes" id="UP000472264">
    <property type="component" value="Chromosome 4"/>
</dbReference>
<dbReference type="Ensembl" id="ENSENLT00000030033.1">
    <property type="protein sequence ID" value="ENSENLP00000029164.1"/>
    <property type="gene ID" value="ENSENLG00000013016.1"/>
</dbReference>
<organism evidence="2 3">
    <name type="scientific">Echeneis naucrates</name>
    <name type="common">Live sharksucker</name>
    <dbReference type="NCBI Taxonomy" id="173247"/>
    <lineage>
        <taxon>Eukaryota</taxon>
        <taxon>Metazoa</taxon>
        <taxon>Chordata</taxon>
        <taxon>Craniata</taxon>
        <taxon>Vertebrata</taxon>
        <taxon>Euteleostomi</taxon>
        <taxon>Actinopterygii</taxon>
        <taxon>Neopterygii</taxon>
        <taxon>Teleostei</taxon>
        <taxon>Neoteleostei</taxon>
        <taxon>Acanthomorphata</taxon>
        <taxon>Carangaria</taxon>
        <taxon>Carangiformes</taxon>
        <taxon>Echeneidae</taxon>
        <taxon>Echeneis</taxon>
    </lineage>
</organism>
<evidence type="ECO:0000313" key="3">
    <source>
        <dbReference type="Proteomes" id="UP000472264"/>
    </source>
</evidence>
<dbReference type="AlphaFoldDB" id="A0A665VBS0"/>
<reference evidence="2" key="3">
    <citation type="submission" date="2025-09" db="UniProtKB">
        <authorList>
            <consortium name="Ensembl"/>
        </authorList>
    </citation>
    <scope>IDENTIFICATION</scope>
</reference>
<dbReference type="InParanoid" id="A0A665VBS0"/>
<reference evidence="2" key="1">
    <citation type="submission" date="2021-04" db="EMBL/GenBank/DDBJ databases">
        <authorList>
            <consortium name="Wellcome Sanger Institute Data Sharing"/>
        </authorList>
    </citation>
    <scope>NUCLEOTIDE SEQUENCE [LARGE SCALE GENOMIC DNA]</scope>
</reference>
<dbReference type="Pfam" id="PF13837">
    <property type="entry name" value="Myb_DNA-bind_4"/>
    <property type="match status" value="1"/>
</dbReference>
<dbReference type="Gene3D" id="1.10.10.60">
    <property type="entry name" value="Homeodomain-like"/>
    <property type="match status" value="1"/>
</dbReference>
<protein>
    <recommendedName>
        <fullName evidence="1">Myb/SANT-like DNA-binding domain-containing protein</fullName>
    </recommendedName>
</protein>
<evidence type="ECO:0000259" key="1">
    <source>
        <dbReference type="Pfam" id="PF13837"/>
    </source>
</evidence>
<name>A0A665VBS0_ECHNA</name>
<dbReference type="PANTHER" id="PTHR47595">
    <property type="entry name" value="HEAT SHOCK 70 KDA PROTEIN 14"/>
    <property type="match status" value="1"/>
</dbReference>
<dbReference type="PANTHER" id="PTHR47595:SF1">
    <property type="entry name" value="MYB_SANT-LIKE DNA-BINDING DOMAIN-CONTAINING PROTEIN"/>
    <property type="match status" value="1"/>
</dbReference>
<sequence>MERNTGRNWSDQEVRALIQIWSDEHVCRQLESSTRKRDIFVQISNRLMQQGIERDWKQCHTKYKNLKYLYRSLQRGKTDDSDPRRLMRFYEEVDAIMNHTRNGSPHATDPQANSGGLMLDGCKERDRVDIYLTKANTTTPMFGAMEEKTCSSDSVSSISLDVTPSIEELRPHKVKEHRLDHQHRLVGEPSIIIYSSGVKVFLFWYGLSWIIRTVHKEDS</sequence>
<accession>A0A665VBS0</accession>
<keyword evidence="3" id="KW-1185">Reference proteome</keyword>
<dbReference type="OMA" id="THDVCAS"/>
<reference evidence="2" key="2">
    <citation type="submission" date="2025-08" db="UniProtKB">
        <authorList>
            <consortium name="Ensembl"/>
        </authorList>
    </citation>
    <scope>IDENTIFICATION</scope>
</reference>
<dbReference type="FunFam" id="1.10.10.60:FF:000032">
    <property type="entry name" value="Zinc finger and SCAN domain-containing 20"/>
    <property type="match status" value="1"/>
</dbReference>
<feature type="domain" description="Myb/SANT-like DNA-binding" evidence="1">
    <location>
        <begin position="7"/>
        <end position="96"/>
    </location>
</feature>
<evidence type="ECO:0000313" key="2">
    <source>
        <dbReference type="Ensembl" id="ENSENLP00000029164.1"/>
    </source>
</evidence>
<proteinExistence type="predicted"/>